<comment type="caution">
    <text evidence="2">The sequence shown here is derived from an EMBL/GenBank/DDBJ whole genome shotgun (WGS) entry which is preliminary data.</text>
</comment>
<keyword evidence="3" id="KW-1185">Reference proteome</keyword>
<dbReference type="InterPro" id="IPR010359">
    <property type="entry name" value="IrrE_HExxH"/>
</dbReference>
<dbReference type="Gene3D" id="1.10.10.2910">
    <property type="match status" value="1"/>
</dbReference>
<evidence type="ECO:0000313" key="2">
    <source>
        <dbReference type="EMBL" id="NYE18028.1"/>
    </source>
</evidence>
<dbReference type="AlphaFoldDB" id="A0A7Y9GK68"/>
<evidence type="ECO:0000313" key="3">
    <source>
        <dbReference type="Proteomes" id="UP000576969"/>
    </source>
</evidence>
<sequence length="350" mass="38335">MASEDELLDLVRMRNYRQVAIELIALEAGRDVFDIEALREDPEGALGGNDEITVEYDMSPRDGCSVFGYYRHVPAGQSMIFVHPSLTSERDRFTILHELGHHVQRQHLGWANVRHSLPSEIGAQLEERVADAFAAEVLIPASTVPADATWLSARTLAEVYTTVRASRAAVAMRAIEIAPEGEQATVIVTDHRGMVTFARASGDEVFAPARGRIQPGIAKMIESAFERGGSAIGPLDRGLEARSGWAQQDLQVEVALDDTWGYAFVVVRSAQRFGRKPTWDRIDDAECGNEACGTVFTVNEAVTICPACEVPKCPECGRCACEPKTSPVCDRCWLELTPAEQADPALHECP</sequence>
<dbReference type="EMBL" id="JACCBV010000001">
    <property type="protein sequence ID" value="NYE18028.1"/>
    <property type="molecule type" value="Genomic_DNA"/>
</dbReference>
<name>A0A7Y9GK68_9MICO</name>
<dbReference type="Pfam" id="PF06114">
    <property type="entry name" value="Peptidase_M78"/>
    <property type="match status" value="1"/>
</dbReference>
<evidence type="ECO:0000259" key="1">
    <source>
        <dbReference type="Pfam" id="PF06114"/>
    </source>
</evidence>
<proteinExistence type="predicted"/>
<accession>A0A7Y9GK68</accession>
<feature type="domain" description="IrrE N-terminal-like" evidence="1">
    <location>
        <begin position="70"/>
        <end position="146"/>
    </location>
</feature>
<protein>
    <recommendedName>
        <fullName evidence="1">IrrE N-terminal-like domain-containing protein</fullName>
    </recommendedName>
</protein>
<organism evidence="2 3">
    <name type="scientific">Microbacterium immunditiarum</name>
    <dbReference type="NCBI Taxonomy" id="337480"/>
    <lineage>
        <taxon>Bacteria</taxon>
        <taxon>Bacillati</taxon>
        <taxon>Actinomycetota</taxon>
        <taxon>Actinomycetes</taxon>
        <taxon>Micrococcales</taxon>
        <taxon>Microbacteriaceae</taxon>
        <taxon>Microbacterium</taxon>
    </lineage>
</organism>
<dbReference type="RefSeq" id="WP_179486475.1">
    <property type="nucleotide sequence ID" value="NZ_JACCBV010000001.1"/>
</dbReference>
<reference evidence="2 3" key="1">
    <citation type="submission" date="2020-07" db="EMBL/GenBank/DDBJ databases">
        <title>Sequencing the genomes of 1000 actinobacteria strains.</title>
        <authorList>
            <person name="Klenk H.-P."/>
        </authorList>
    </citation>
    <scope>NUCLEOTIDE SEQUENCE [LARGE SCALE GENOMIC DNA]</scope>
    <source>
        <strain evidence="2 3">DSM 24662</strain>
    </source>
</reference>
<gene>
    <name evidence="2" type="ORF">BJ991_000056</name>
</gene>
<dbReference type="Proteomes" id="UP000576969">
    <property type="component" value="Unassembled WGS sequence"/>
</dbReference>